<evidence type="ECO:0000256" key="3">
    <source>
        <dbReference type="ARBA" id="ARBA00023015"/>
    </source>
</evidence>
<dbReference type="PANTHER" id="PTHR48111">
    <property type="entry name" value="REGULATOR OF RPOS"/>
    <property type="match status" value="1"/>
</dbReference>
<dbReference type="GO" id="GO:0006355">
    <property type="term" value="P:regulation of DNA-templated transcription"/>
    <property type="evidence" value="ECO:0007669"/>
    <property type="project" value="InterPro"/>
</dbReference>
<keyword evidence="5" id="KW-0804">Transcription</keyword>
<dbReference type="GO" id="GO:0005829">
    <property type="term" value="C:cytosol"/>
    <property type="evidence" value="ECO:0007669"/>
    <property type="project" value="TreeGrafter"/>
</dbReference>
<dbReference type="GO" id="GO:0000976">
    <property type="term" value="F:transcription cis-regulatory region binding"/>
    <property type="evidence" value="ECO:0007669"/>
    <property type="project" value="TreeGrafter"/>
</dbReference>
<dbReference type="InterPro" id="IPR036388">
    <property type="entry name" value="WH-like_DNA-bd_sf"/>
</dbReference>
<evidence type="ECO:0000256" key="5">
    <source>
        <dbReference type="ARBA" id="ARBA00023163"/>
    </source>
</evidence>
<dbReference type="InterPro" id="IPR001867">
    <property type="entry name" value="OmpR/PhoB-type_DNA-bd"/>
</dbReference>
<evidence type="ECO:0000259" key="9">
    <source>
        <dbReference type="PROSITE" id="PS51755"/>
    </source>
</evidence>
<dbReference type="AlphaFoldDB" id="A0A653I555"/>
<dbReference type="Pfam" id="PF00072">
    <property type="entry name" value="Response_reg"/>
    <property type="match status" value="1"/>
</dbReference>
<feature type="modified residue" description="4-aspartylphosphate" evidence="6">
    <location>
        <position position="51"/>
    </location>
</feature>
<organism evidence="10 11">
    <name type="scientific">Exiguobacterium oxidotolerans</name>
    <dbReference type="NCBI Taxonomy" id="223958"/>
    <lineage>
        <taxon>Bacteria</taxon>
        <taxon>Bacillati</taxon>
        <taxon>Bacillota</taxon>
        <taxon>Bacilli</taxon>
        <taxon>Bacillales</taxon>
        <taxon>Bacillales Family XII. Incertae Sedis</taxon>
        <taxon>Exiguobacterium</taxon>
    </lineage>
</organism>
<dbReference type="Pfam" id="PF00486">
    <property type="entry name" value="Trans_reg_C"/>
    <property type="match status" value="1"/>
</dbReference>
<dbReference type="Gene3D" id="1.10.10.10">
    <property type="entry name" value="Winged helix-like DNA-binding domain superfamily/Winged helix DNA-binding domain"/>
    <property type="match status" value="1"/>
</dbReference>
<dbReference type="Gene3D" id="6.10.250.690">
    <property type="match status" value="1"/>
</dbReference>
<evidence type="ECO:0000259" key="8">
    <source>
        <dbReference type="PROSITE" id="PS50110"/>
    </source>
</evidence>
<keyword evidence="3" id="KW-0805">Transcription regulation</keyword>
<evidence type="ECO:0000256" key="4">
    <source>
        <dbReference type="ARBA" id="ARBA00023125"/>
    </source>
</evidence>
<keyword evidence="2" id="KW-0902">Two-component regulatory system</keyword>
<dbReference type="PANTHER" id="PTHR48111:SF73">
    <property type="entry name" value="ALKALINE PHOSPHATASE SYNTHESIS TRANSCRIPTIONAL REGULATORY PROTEIN PHOP"/>
    <property type="match status" value="1"/>
</dbReference>
<feature type="DNA-binding region" description="OmpR/PhoB-type" evidence="7">
    <location>
        <begin position="125"/>
        <end position="222"/>
    </location>
</feature>
<evidence type="ECO:0000313" key="10">
    <source>
        <dbReference type="EMBL" id="VWX34134.1"/>
    </source>
</evidence>
<keyword evidence="11" id="KW-1185">Reference proteome</keyword>
<evidence type="ECO:0000256" key="7">
    <source>
        <dbReference type="PROSITE-ProRule" id="PRU01091"/>
    </source>
</evidence>
<keyword evidence="1 6" id="KW-0597">Phosphoprotein</keyword>
<dbReference type="Proteomes" id="UP000439752">
    <property type="component" value="Unassembled WGS sequence"/>
</dbReference>
<proteinExistence type="predicted"/>
<dbReference type="SUPFAM" id="SSF52172">
    <property type="entry name" value="CheY-like"/>
    <property type="match status" value="1"/>
</dbReference>
<sequence>MHILVIDDEASIRHLVKLQLELDGQTVESAADGAAALALQTTQTFDLIVLDLMLPDTTGFDLIPRLRKMTPDLPILMLTARDQMNDKIIGLQLGADDYMTKPFNGTELVLRVKNLLKRAKSLAPAVPIVTDPFLSVDPEERVIRLDGQPLPLTYREYALLALFLTHPKRVFERDELLEQVWGFDFSGQTRAVDIMVQRLRKKLGTQGERIKTIYGVGYKWIDA</sequence>
<name>A0A653I555_9BACL</name>
<protein>
    <submittedName>
        <fullName evidence="10">Alkaline phosphatase synthesis transcriptional regulatory protein SphR</fullName>
    </submittedName>
</protein>
<dbReference type="GO" id="GO:0032993">
    <property type="term" value="C:protein-DNA complex"/>
    <property type="evidence" value="ECO:0007669"/>
    <property type="project" value="TreeGrafter"/>
</dbReference>
<evidence type="ECO:0000256" key="6">
    <source>
        <dbReference type="PROSITE-ProRule" id="PRU00169"/>
    </source>
</evidence>
<dbReference type="Gene3D" id="3.40.50.2300">
    <property type="match status" value="1"/>
</dbReference>
<gene>
    <name evidence="10" type="primary">sphR</name>
    <name evidence="10" type="ORF">EXIGUO9Y_150035</name>
</gene>
<keyword evidence="4 7" id="KW-0238">DNA-binding</keyword>
<dbReference type="CDD" id="cd00383">
    <property type="entry name" value="trans_reg_C"/>
    <property type="match status" value="1"/>
</dbReference>
<evidence type="ECO:0000313" key="11">
    <source>
        <dbReference type="Proteomes" id="UP000439752"/>
    </source>
</evidence>
<dbReference type="FunFam" id="3.40.50.2300:FF:000001">
    <property type="entry name" value="DNA-binding response regulator PhoB"/>
    <property type="match status" value="1"/>
</dbReference>
<accession>A0A653I555</accession>
<dbReference type="PROSITE" id="PS51755">
    <property type="entry name" value="OMPR_PHOB"/>
    <property type="match status" value="1"/>
</dbReference>
<evidence type="ECO:0000256" key="1">
    <source>
        <dbReference type="ARBA" id="ARBA00022553"/>
    </source>
</evidence>
<dbReference type="SMART" id="SM00862">
    <property type="entry name" value="Trans_reg_C"/>
    <property type="match status" value="1"/>
</dbReference>
<dbReference type="SMART" id="SM00448">
    <property type="entry name" value="REC"/>
    <property type="match status" value="1"/>
</dbReference>
<dbReference type="EMBL" id="CABWKQ010000007">
    <property type="protein sequence ID" value="VWX34134.1"/>
    <property type="molecule type" value="Genomic_DNA"/>
</dbReference>
<dbReference type="PROSITE" id="PS50110">
    <property type="entry name" value="RESPONSE_REGULATORY"/>
    <property type="match status" value="1"/>
</dbReference>
<dbReference type="InterPro" id="IPR001789">
    <property type="entry name" value="Sig_transdc_resp-reg_receiver"/>
</dbReference>
<dbReference type="RefSeq" id="WP_159172935.1">
    <property type="nucleotide sequence ID" value="NZ_LR732309.1"/>
</dbReference>
<feature type="domain" description="Response regulatory" evidence="8">
    <location>
        <begin position="2"/>
        <end position="116"/>
    </location>
</feature>
<dbReference type="InterPro" id="IPR039420">
    <property type="entry name" value="WalR-like"/>
</dbReference>
<dbReference type="GO" id="GO:0000156">
    <property type="term" value="F:phosphorelay response regulator activity"/>
    <property type="evidence" value="ECO:0007669"/>
    <property type="project" value="TreeGrafter"/>
</dbReference>
<evidence type="ECO:0000256" key="2">
    <source>
        <dbReference type="ARBA" id="ARBA00023012"/>
    </source>
</evidence>
<reference evidence="10 11" key="1">
    <citation type="submission" date="2019-10" db="EMBL/GenBank/DDBJ databases">
        <authorList>
            <person name="Karimi E."/>
        </authorList>
    </citation>
    <scope>NUCLEOTIDE SEQUENCE [LARGE SCALE GENOMIC DNA]</scope>
    <source>
        <strain evidence="10">Exiguobacterium sp. 9Y</strain>
    </source>
</reference>
<feature type="domain" description="OmpR/PhoB-type" evidence="9">
    <location>
        <begin position="125"/>
        <end position="222"/>
    </location>
</feature>
<dbReference type="CDD" id="cd17574">
    <property type="entry name" value="REC_OmpR"/>
    <property type="match status" value="1"/>
</dbReference>
<dbReference type="InterPro" id="IPR011006">
    <property type="entry name" value="CheY-like_superfamily"/>
</dbReference>